<organism evidence="5 6">
    <name type="scientific">Aspergillus oryzae</name>
    <name type="common">Yellow koji mold</name>
    <dbReference type="NCBI Taxonomy" id="5062"/>
    <lineage>
        <taxon>Eukaryota</taxon>
        <taxon>Fungi</taxon>
        <taxon>Dikarya</taxon>
        <taxon>Ascomycota</taxon>
        <taxon>Pezizomycotina</taxon>
        <taxon>Eurotiomycetes</taxon>
        <taxon>Eurotiomycetidae</taxon>
        <taxon>Eurotiales</taxon>
        <taxon>Aspergillaceae</taxon>
        <taxon>Aspergillus</taxon>
        <taxon>Aspergillus subgen. Circumdati</taxon>
    </lineage>
</organism>
<proteinExistence type="inferred from homology"/>
<evidence type="ECO:0000256" key="3">
    <source>
        <dbReference type="ARBA" id="ARBA00023295"/>
    </source>
</evidence>
<comment type="similarity">
    <text evidence="1">Belongs to the IUNH family.</text>
</comment>
<dbReference type="EMBL" id="BSYA01000219">
    <property type="protein sequence ID" value="GMG36930.1"/>
    <property type="molecule type" value="Genomic_DNA"/>
</dbReference>
<dbReference type="Pfam" id="PF01156">
    <property type="entry name" value="IU_nuc_hydro"/>
    <property type="match status" value="1"/>
</dbReference>
<evidence type="ECO:0000256" key="1">
    <source>
        <dbReference type="ARBA" id="ARBA00009176"/>
    </source>
</evidence>
<dbReference type="InterPro" id="IPR001910">
    <property type="entry name" value="Inosine/uridine_hydrolase_dom"/>
</dbReference>
<dbReference type="Proteomes" id="UP001165205">
    <property type="component" value="Unassembled WGS sequence"/>
</dbReference>
<dbReference type="SUPFAM" id="SSF53590">
    <property type="entry name" value="Nucleoside hydrolase"/>
    <property type="match status" value="1"/>
</dbReference>
<dbReference type="GO" id="GO:0006152">
    <property type="term" value="P:purine nucleoside catabolic process"/>
    <property type="evidence" value="ECO:0007669"/>
    <property type="project" value="TreeGrafter"/>
</dbReference>
<dbReference type="InterPro" id="IPR036452">
    <property type="entry name" value="Ribo_hydro-like"/>
</dbReference>
<gene>
    <name evidence="5" type="ORF">Aory04_001188500</name>
</gene>
<dbReference type="GO" id="GO:0008477">
    <property type="term" value="F:purine nucleosidase activity"/>
    <property type="evidence" value="ECO:0007669"/>
    <property type="project" value="TreeGrafter"/>
</dbReference>
<accession>A0AAN4YYS7</accession>
<evidence type="ECO:0000313" key="5">
    <source>
        <dbReference type="EMBL" id="GMG36930.1"/>
    </source>
</evidence>
<evidence type="ECO:0000256" key="2">
    <source>
        <dbReference type="ARBA" id="ARBA00022801"/>
    </source>
</evidence>
<comment type="caution">
    <text evidence="5">The sequence shown here is derived from an EMBL/GenBank/DDBJ whole genome shotgun (WGS) entry which is preliminary data.</text>
</comment>
<dbReference type="InterPro" id="IPR023186">
    <property type="entry name" value="IUNH"/>
</dbReference>
<evidence type="ECO:0000313" key="6">
    <source>
        <dbReference type="Proteomes" id="UP001165205"/>
    </source>
</evidence>
<dbReference type="Gene3D" id="3.90.245.10">
    <property type="entry name" value="Ribonucleoside hydrolase-like"/>
    <property type="match status" value="1"/>
</dbReference>
<name>A0AAN4YYS7_ASPOZ</name>
<keyword evidence="2" id="KW-0378">Hydrolase</keyword>
<dbReference type="AlphaFoldDB" id="A0AAN4YYS7"/>
<reference evidence="5" key="1">
    <citation type="submission" date="2023-04" db="EMBL/GenBank/DDBJ databases">
        <title>Aspergillus oryzae NBRC 4228.</title>
        <authorList>
            <person name="Ichikawa N."/>
            <person name="Sato H."/>
            <person name="Tonouchi N."/>
        </authorList>
    </citation>
    <scope>NUCLEOTIDE SEQUENCE</scope>
    <source>
        <strain evidence="5">NBRC 4228</strain>
    </source>
</reference>
<dbReference type="GO" id="GO:0005829">
    <property type="term" value="C:cytosol"/>
    <property type="evidence" value="ECO:0007669"/>
    <property type="project" value="TreeGrafter"/>
</dbReference>
<dbReference type="PANTHER" id="PTHR12304">
    <property type="entry name" value="INOSINE-URIDINE PREFERRING NUCLEOSIDE HYDROLASE"/>
    <property type="match status" value="1"/>
</dbReference>
<dbReference type="PANTHER" id="PTHR12304:SF25">
    <property type="entry name" value="INOSINE_URIDINE-PREFERRING NUCLEOSIDE HYDROLASE DOMAIN-CONTAINING PROTEIN"/>
    <property type="match status" value="1"/>
</dbReference>
<protein>
    <submittedName>
        <fullName evidence="5">Unnamed protein product</fullName>
    </submittedName>
</protein>
<evidence type="ECO:0000259" key="4">
    <source>
        <dbReference type="Pfam" id="PF01156"/>
    </source>
</evidence>
<keyword evidence="3" id="KW-0326">Glycosidase</keyword>
<sequence>MRNTANSWQRQCAYHALANLEVGNLSCIPVYAGATYPLINTPERFQAWESVHGKLPWEGAFALENATAEALGNDPTSGDPNRIVKPAFIEGFPTTKINHSTSAANFMVEMVHKYPHQVSIYSAGALTNVALAVRMDSDFASLAKELVIMGGYVDVNMYQVTGDYLQADINSDFPEIVIAGNVANQVQSTQEYLDEVYTVKNEYTKLFHDHYGTEFPFWDETAAALMVDRSLATNTTTGKWGVWVPHCSTDGDITNWSVAYIDVDISYGSPNYGNIHVYQAMLKPPGVRNITYVNRIDGAKLKDMMKQAMRKPPTCS</sequence>
<feature type="domain" description="Inosine/uridine-preferring nucleoside hydrolase" evidence="4">
    <location>
        <begin position="5"/>
        <end position="297"/>
    </location>
</feature>